<organism evidence="2 3">
    <name type="scientific">Phytohabitans houttuyneae</name>
    <dbReference type="NCBI Taxonomy" id="1076126"/>
    <lineage>
        <taxon>Bacteria</taxon>
        <taxon>Bacillati</taxon>
        <taxon>Actinomycetota</taxon>
        <taxon>Actinomycetes</taxon>
        <taxon>Micromonosporales</taxon>
        <taxon>Micromonosporaceae</taxon>
    </lineage>
</organism>
<evidence type="ECO:0000313" key="2">
    <source>
        <dbReference type="EMBL" id="GFJ83652.1"/>
    </source>
</evidence>
<feature type="transmembrane region" description="Helical" evidence="1">
    <location>
        <begin position="149"/>
        <end position="168"/>
    </location>
</feature>
<reference evidence="2 3" key="1">
    <citation type="submission" date="2020-03" db="EMBL/GenBank/DDBJ databases">
        <title>Whole genome shotgun sequence of Phytohabitans houttuyneae NBRC 108639.</title>
        <authorList>
            <person name="Komaki H."/>
            <person name="Tamura T."/>
        </authorList>
    </citation>
    <scope>NUCLEOTIDE SEQUENCE [LARGE SCALE GENOMIC DNA]</scope>
    <source>
        <strain evidence="2 3">NBRC 108639</strain>
    </source>
</reference>
<protein>
    <submittedName>
        <fullName evidence="2">Uncharacterized protein</fullName>
    </submittedName>
</protein>
<proteinExistence type="predicted"/>
<comment type="caution">
    <text evidence="2">The sequence shown here is derived from an EMBL/GenBank/DDBJ whole genome shotgun (WGS) entry which is preliminary data.</text>
</comment>
<feature type="transmembrane region" description="Helical" evidence="1">
    <location>
        <begin position="49"/>
        <end position="69"/>
    </location>
</feature>
<dbReference type="EMBL" id="BLPF01000003">
    <property type="protein sequence ID" value="GFJ83652.1"/>
    <property type="molecule type" value="Genomic_DNA"/>
</dbReference>
<accession>A0A6V8KEM2</accession>
<evidence type="ECO:0000313" key="3">
    <source>
        <dbReference type="Proteomes" id="UP000482800"/>
    </source>
</evidence>
<keyword evidence="1" id="KW-1133">Transmembrane helix</keyword>
<reference evidence="2 3" key="2">
    <citation type="submission" date="2020-03" db="EMBL/GenBank/DDBJ databases">
        <authorList>
            <person name="Ichikawa N."/>
            <person name="Kimura A."/>
            <person name="Kitahashi Y."/>
            <person name="Uohara A."/>
        </authorList>
    </citation>
    <scope>NUCLEOTIDE SEQUENCE [LARGE SCALE GENOMIC DNA]</scope>
    <source>
        <strain evidence="2 3">NBRC 108639</strain>
    </source>
</reference>
<gene>
    <name evidence="2" type="ORF">Phou_078320</name>
</gene>
<keyword evidence="1" id="KW-0812">Transmembrane</keyword>
<dbReference type="AlphaFoldDB" id="A0A6V8KEM2"/>
<keyword evidence="3" id="KW-1185">Reference proteome</keyword>
<name>A0A6V8KEM2_9ACTN</name>
<evidence type="ECO:0000256" key="1">
    <source>
        <dbReference type="SAM" id="Phobius"/>
    </source>
</evidence>
<dbReference type="Proteomes" id="UP000482800">
    <property type="component" value="Unassembled WGS sequence"/>
</dbReference>
<feature type="transmembrane region" description="Helical" evidence="1">
    <location>
        <begin position="26"/>
        <end position="44"/>
    </location>
</feature>
<sequence>MVLLGLAFIALNTAIAYAAVGSKVISIVTGVAFCLAFMIVVRLLHRAMWLSLLSFIPGLFVLVGSVELAPDLALENRGVRQQVTVVDAEVAGKRHTFTLEGDDGPLDEPLIYRGSAPDYEIGDTLTVLTDPNGVIALKEADRVDSTAKLGSLVLGGSGWTFIALVAGWRGHVRRREGRFDTLVI</sequence>
<keyword evidence="1" id="KW-0472">Membrane</keyword>